<keyword evidence="2" id="KW-0732">Signal</keyword>
<reference evidence="4" key="1">
    <citation type="submission" date="2025-08" db="UniProtKB">
        <authorList>
            <consortium name="RefSeq"/>
        </authorList>
    </citation>
    <scope>IDENTIFICATION</scope>
</reference>
<organism evidence="3 4">
    <name type="scientific">Drosophila suzukii</name>
    <name type="common">Spotted-wing drosophila fruit fly</name>
    <dbReference type="NCBI Taxonomy" id="28584"/>
    <lineage>
        <taxon>Eukaryota</taxon>
        <taxon>Metazoa</taxon>
        <taxon>Ecdysozoa</taxon>
        <taxon>Arthropoda</taxon>
        <taxon>Hexapoda</taxon>
        <taxon>Insecta</taxon>
        <taxon>Pterygota</taxon>
        <taxon>Neoptera</taxon>
        <taxon>Endopterygota</taxon>
        <taxon>Diptera</taxon>
        <taxon>Brachycera</taxon>
        <taxon>Muscomorpha</taxon>
        <taxon>Ephydroidea</taxon>
        <taxon>Drosophilidae</taxon>
        <taxon>Drosophila</taxon>
        <taxon>Sophophora</taxon>
    </lineage>
</organism>
<evidence type="ECO:0000313" key="3">
    <source>
        <dbReference type="Proteomes" id="UP001652628"/>
    </source>
</evidence>
<feature type="signal peptide" evidence="2">
    <location>
        <begin position="1"/>
        <end position="16"/>
    </location>
</feature>
<dbReference type="AlphaFoldDB" id="A0AB39ZRS8"/>
<feature type="region of interest" description="Disordered" evidence="1">
    <location>
        <begin position="27"/>
        <end position="97"/>
    </location>
</feature>
<name>A0AB39ZRS8_DROSZ</name>
<gene>
    <name evidence="4" type="primary">LOC108018517</name>
</gene>
<evidence type="ECO:0000256" key="1">
    <source>
        <dbReference type="SAM" id="MobiDB-lite"/>
    </source>
</evidence>
<proteinExistence type="predicted"/>
<sequence length="97" mass="9084">MKLIMALSVLVAVTSALPQFGGGTVNQDGGFGGEGHPGHRRVPGFAGGHEIGGGQPGFGGGGFPRGPGGGGAFGGRQGGDTSSASASASASGGGFRD</sequence>
<feature type="chain" id="PRO_5047393891" evidence="2">
    <location>
        <begin position="17"/>
        <end position="97"/>
    </location>
</feature>
<protein>
    <submittedName>
        <fullName evidence="4">Holotricin-3</fullName>
    </submittedName>
</protein>
<feature type="compositionally biased region" description="Gly residues" evidence="1">
    <location>
        <begin position="45"/>
        <end position="78"/>
    </location>
</feature>
<evidence type="ECO:0000313" key="4">
    <source>
        <dbReference type="RefSeq" id="XP_016941594.3"/>
    </source>
</evidence>
<dbReference type="RefSeq" id="XP_016941594.3">
    <property type="nucleotide sequence ID" value="XM_017086105.3"/>
</dbReference>
<keyword evidence="3" id="KW-1185">Reference proteome</keyword>
<evidence type="ECO:0000256" key="2">
    <source>
        <dbReference type="SAM" id="SignalP"/>
    </source>
</evidence>
<dbReference type="Proteomes" id="UP001652628">
    <property type="component" value="Chromosome 2L"/>
</dbReference>
<accession>A0AB39ZRS8</accession>
<dbReference type="GeneID" id="108018517"/>